<evidence type="ECO:0000256" key="5">
    <source>
        <dbReference type="ARBA" id="ARBA00022741"/>
    </source>
</evidence>
<evidence type="ECO:0000256" key="2">
    <source>
        <dbReference type="ARBA" id="ARBA00008420"/>
    </source>
</evidence>
<dbReference type="InterPro" id="IPR027417">
    <property type="entry name" value="P-loop_NTPase"/>
</dbReference>
<accession>A0A1G6E161</accession>
<dbReference type="GO" id="GO:0005524">
    <property type="term" value="F:ATP binding"/>
    <property type="evidence" value="ECO:0007669"/>
    <property type="project" value="UniProtKB-KW"/>
</dbReference>
<dbReference type="STRING" id="665467.SAMN02982931_04027"/>
<dbReference type="AlphaFoldDB" id="A0A1G6E161"/>
<keyword evidence="6 10" id="KW-0418">Kinase</keyword>
<gene>
    <name evidence="11" type="ORF">SAMN02982931_04027</name>
</gene>
<dbReference type="RefSeq" id="WP_090879359.1">
    <property type="nucleotide sequence ID" value="NZ_FMXQ01000009.1"/>
</dbReference>
<organism evidence="11 12">
    <name type="scientific">Bauldia litoralis</name>
    <dbReference type="NCBI Taxonomy" id="665467"/>
    <lineage>
        <taxon>Bacteria</taxon>
        <taxon>Pseudomonadati</taxon>
        <taxon>Pseudomonadota</taxon>
        <taxon>Alphaproteobacteria</taxon>
        <taxon>Hyphomicrobiales</taxon>
        <taxon>Kaistiaceae</taxon>
        <taxon>Bauldia</taxon>
    </lineage>
</organism>
<dbReference type="PANTHER" id="PTHR43442:SF3">
    <property type="entry name" value="GLUCONOKINASE-RELATED"/>
    <property type="match status" value="1"/>
</dbReference>
<dbReference type="Pfam" id="PF13671">
    <property type="entry name" value="AAA_33"/>
    <property type="match status" value="1"/>
</dbReference>
<dbReference type="EMBL" id="FMXQ01000009">
    <property type="protein sequence ID" value="SDB51126.1"/>
    <property type="molecule type" value="Genomic_DNA"/>
</dbReference>
<evidence type="ECO:0000256" key="10">
    <source>
        <dbReference type="RuleBase" id="RU363066"/>
    </source>
</evidence>
<keyword evidence="8" id="KW-0311">Gluconate utilization</keyword>
<dbReference type="InterPro" id="IPR006001">
    <property type="entry name" value="Therm_gnt_kin"/>
</dbReference>
<evidence type="ECO:0000256" key="6">
    <source>
        <dbReference type="ARBA" id="ARBA00022777"/>
    </source>
</evidence>
<sequence>MTTNEKPTAVVVMGVAGSGKTVIGEGLAERLGLPLLEGDAFHPEANVRKMSSGHPLDDDDRWPWLDAIGTAIGEVPGGVIVACSALKRAYRERLIVAAGRPILFLFLDGDRATLAGRIGARKDHFMPPGLLDSQLATLEPPGPGEDFVRIDIGPTVPEVVDAALDALAGASGLAIPDLGS</sequence>
<keyword evidence="5 10" id="KW-0547">Nucleotide-binding</keyword>
<comment type="pathway">
    <text evidence="1">Carbohydrate acid metabolism.</text>
</comment>
<dbReference type="Proteomes" id="UP000199071">
    <property type="component" value="Unassembled WGS sequence"/>
</dbReference>
<evidence type="ECO:0000256" key="1">
    <source>
        <dbReference type="ARBA" id="ARBA00004761"/>
    </source>
</evidence>
<dbReference type="EC" id="2.7.1.12" evidence="3 10"/>
<evidence type="ECO:0000256" key="4">
    <source>
        <dbReference type="ARBA" id="ARBA00022679"/>
    </source>
</evidence>
<evidence type="ECO:0000256" key="8">
    <source>
        <dbReference type="ARBA" id="ARBA00023064"/>
    </source>
</evidence>
<comment type="catalytic activity">
    <reaction evidence="9 10">
        <text>D-gluconate + ATP = 6-phospho-D-gluconate + ADP + H(+)</text>
        <dbReference type="Rhea" id="RHEA:19433"/>
        <dbReference type="ChEBI" id="CHEBI:15378"/>
        <dbReference type="ChEBI" id="CHEBI:18391"/>
        <dbReference type="ChEBI" id="CHEBI:30616"/>
        <dbReference type="ChEBI" id="CHEBI:58759"/>
        <dbReference type="ChEBI" id="CHEBI:456216"/>
        <dbReference type="EC" id="2.7.1.12"/>
    </reaction>
</comment>
<proteinExistence type="inferred from homology"/>
<reference evidence="11 12" key="1">
    <citation type="submission" date="2016-10" db="EMBL/GenBank/DDBJ databases">
        <authorList>
            <person name="de Groot N.N."/>
        </authorList>
    </citation>
    <scope>NUCLEOTIDE SEQUENCE [LARGE SCALE GENOMIC DNA]</scope>
    <source>
        <strain evidence="11 12">ATCC 35022</strain>
    </source>
</reference>
<dbReference type="CDD" id="cd02021">
    <property type="entry name" value="GntK"/>
    <property type="match status" value="1"/>
</dbReference>
<dbReference type="SUPFAM" id="SSF52540">
    <property type="entry name" value="P-loop containing nucleoside triphosphate hydrolases"/>
    <property type="match status" value="1"/>
</dbReference>
<comment type="similarity">
    <text evidence="2 10">Belongs to the gluconokinase GntK/GntV family.</text>
</comment>
<name>A0A1G6E161_9HYPH</name>
<keyword evidence="4 10" id="KW-0808">Transferase</keyword>
<evidence type="ECO:0000256" key="9">
    <source>
        <dbReference type="ARBA" id="ARBA00048090"/>
    </source>
</evidence>
<keyword evidence="7 10" id="KW-0067">ATP-binding</keyword>
<dbReference type="GO" id="GO:0005737">
    <property type="term" value="C:cytoplasm"/>
    <property type="evidence" value="ECO:0007669"/>
    <property type="project" value="TreeGrafter"/>
</dbReference>
<dbReference type="GO" id="GO:0019521">
    <property type="term" value="P:D-gluconate metabolic process"/>
    <property type="evidence" value="ECO:0007669"/>
    <property type="project" value="UniProtKB-KW"/>
</dbReference>
<dbReference type="FunFam" id="3.40.50.300:FF:000522">
    <property type="entry name" value="Gluconokinase"/>
    <property type="match status" value="1"/>
</dbReference>
<dbReference type="NCBIfam" id="TIGR01313">
    <property type="entry name" value="therm_gnt_kin"/>
    <property type="match status" value="1"/>
</dbReference>
<dbReference type="GO" id="GO:0046316">
    <property type="term" value="F:gluconokinase activity"/>
    <property type="evidence" value="ECO:0007669"/>
    <property type="project" value="UniProtKB-EC"/>
</dbReference>
<evidence type="ECO:0000313" key="12">
    <source>
        <dbReference type="Proteomes" id="UP000199071"/>
    </source>
</evidence>
<dbReference type="OrthoDB" id="9795716at2"/>
<keyword evidence="12" id="KW-1185">Reference proteome</keyword>
<evidence type="ECO:0000313" key="11">
    <source>
        <dbReference type="EMBL" id="SDB51126.1"/>
    </source>
</evidence>
<dbReference type="Gene3D" id="3.40.50.300">
    <property type="entry name" value="P-loop containing nucleotide triphosphate hydrolases"/>
    <property type="match status" value="1"/>
</dbReference>
<evidence type="ECO:0000256" key="3">
    <source>
        <dbReference type="ARBA" id="ARBA00012054"/>
    </source>
</evidence>
<dbReference type="PANTHER" id="PTHR43442">
    <property type="entry name" value="GLUCONOKINASE-RELATED"/>
    <property type="match status" value="1"/>
</dbReference>
<protein>
    <recommendedName>
        <fullName evidence="3 10">Gluconokinase</fullName>
        <ecNumber evidence="3 10">2.7.1.12</ecNumber>
    </recommendedName>
</protein>
<evidence type="ECO:0000256" key="7">
    <source>
        <dbReference type="ARBA" id="ARBA00022840"/>
    </source>
</evidence>